<dbReference type="EMBL" id="JAFBDQ010000008">
    <property type="protein sequence ID" value="MBM7556925.1"/>
    <property type="molecule type" value="Genomic_DNA"/>
</dbReference>
<dbReference type="InterPro" id="IPR000683">
    <property type="entry name" value="Gfo/Idh/MocA-like_OxRdtase_N"/>
</dbReference>
<organism evidence="4 5">
    <name type="scientific">Halanaerobacter jeridensis</name>
    <dbReference type="NCBI Taxonomy" id="706427"/>
    <lineage>
        <taxon>Bacteria</taxon>
        <taxon>Bacillati</taxon>
        <taxon>Bacillota</taxon>
        <taxon>Clostridia</taxon>
        <taxon>Halanaerobiales</taxon>
        <taxon>Halobacteroidaceae</taxon>
        <taxon>Halanaerobacter</taxon>
    </lineage>
</organism>
<dbReference type="Pfam" id="PF02894">
    <property type="entry name" value="GFO_IDH_MocA_C"/>
    <property type="match status" value="1"/>
</dbReference>
<name>A0A939BMM0_9FIRM</name>
<evidence type="ECO:0000259" key="2">
    <source>
        <dbReference type="Pfam" id="PF01408"/>
    </source>
</evidence>
<keyword evidence="5" id="KW-1185">Reference proteome</keyword>
<dbReference type="PANTHER" id="PTHR43249:SF1">
    <property type="entry name" value="D-GLUCOSIDE 3-DEHYDROGENASE"/>
    <property type="match status" value="1"/>
</dbReference>
<sequence length="355" mass="40320">MSRLKFALVGCGRIANKHTEALTELQGAELVSVCDLKSDKAKEYGEKFDIPHYTNYDEMLQNEEVDVVNILTPSGLHAKHTIDIVKKYQKHIICEKPMALKLEDADEMIRTCDENGVRLFVVKQNRYNLPVQKLREAVEEDRFGKLVMGTVRVRWTRHQHYYDMDDWRGTWAMDGGVLTNQASHHIDLLEWMMGQPVEVSAQTTTRLVDIEPEDTGAVVIKFANGSLGIIEATTATRPEDLEGSLSVLGEKGSVEIGGFAVNEMKTWKFENEREEDKQVMDQFKENPPNVYGFGHKRYLEHVIDCIKNDKEALVDGLEGRKSLELINAIYEASETGKTVKLRFEPEKCKLGVGDE</sequence>
<dbReference type="InterPro" id="IPR052515">
    <property type="entry name" value="Gfo/Idh/MocA_Oxidoreductase"/>
</dbReference>
<dbReference type="PANTHER" id="PTHR43249">
    <property type="entry name" value="UDP-N-ACETYL-2-AMINO-2-DEOXY-D-GLUCURONATE OXIDASE"/>
    <property type="match status" value="1"/>
</dbReference>
<comment type="caution">
    <text evidence="4">The sequence shown here is derived from an EMBL/GenBank/DDBJ whole genome shotgun (WGS) entry which is preliminary data.</text>
</comment>
<dbReference type="RefSeq" id="WP_204701696.1">
    <property type="nucleotide sequence ID" value="NZ_JAFBDQ010000008.1"/>
</dbReference>
<dbReference type="Gene3D" id="3.30.360.10">
    <property type="entry name" value="Dihydrodipicolinate Reductase, domain 2"/>
    <property type="match status" value="1"/>
</dbReference>
<dbReference type="GO" id="GO:0000166">
    <property type="term" value="F:nucleotide binding"/>
    <property type="evidence" value="ECO:0007669"/>
    <property type="project" value="InterPro"/>
</dbReference>
<accession>A0A939BMM0</accession>
<dbReference type="InterPro" id="IPR036291">
    <property type="entry name" value="NAD(P)-bd_dom_sf"/>
</dbReference>
<evidence type="ECO:0000313" key="4">
    <source>
        <dbReference type="EMBL" id="MBM7556925.1"/>
    </source>
</evidence>
<evidence type="ECO:0000259" key="3">
    <source>
        <dbReference type="Pfam" id="PF02894"/>
    </source>
</evidence>
<dbReference type="Gene3D" id="3.40.50.720">
    <property type="entry name" value="NAD(P)-binding Rossmann-like Domain"/>
    <property type="match status" value="1"/>
</dbReference>
<protein>
    <submittedName>
        <fullName evidence="4">Dehydrogenase</fullName>
    </submittedName>
</protein>
<gene>
    <name evidence="4" type="ORF">JOC47_001779</name>
</gene>
<proteinExistence type="inferred from homology"/>
<comment type="similarity">
    <text evidence="1">Belongs to the Gfo/Idh/MocA family.</text>
</comment>
<dbReference type="SUPFAM" id="SSF51735">
    <property type="entry name" value="NAD(P)-binding Rossmann-fold domains"/>
    <property type="match status" value="1"/>
</dbReference>
<feature type="domain" description="Gfo/Idh/MocA-like oxidoreductase C-terminal" evidence="3">
    <location>
        <begin position="135"/>
        <end position="341"/>
    </location>
</feature>
<dbReference type="SUPFAM" id="SSF55347">
    <property type="entry name" value="Glyceraldehyde-3-phosphate dehydrogenase-like, C-terminal domain"/>
    <property type="match status" value="1"/>
</dbReference>
<evidence type="ECO:0000256" key="1">
    <source>
        <dbReference type="ARBA" id="ARBA00010928"/>
    </source>
</evidence>
<evidence type="ECO:0000313" key="5">
    <source>
        <dbReference type="Proteomes" id="UP000774000"/>
    </source>
</evidence>
<dbReference type="InterPro" id="IPR004104">
    <property type="entry name" value="Gfo/Idh/MocA-like_OxRdtase_C"/>
</dbReference>
<dbReference type="AlphaFoldDB" id="A0A939BMM0"/>
<dbReference type="Proteomes" id="UP000774000">
    <property type="component" value="Unassembled WGS sequence"/>
</dbReference>
<feature type="domain" description="Gfo/Idh/MocA-like oxidoreductase N-terminal" evidence="2">
    <location>
        <begin position="4"/>
        <end position="121"/>
    </location>
</feature>
<reference evidence="4" key="1">
    <citation type="submission" date="2021-01" db="EMBL/GenBank/DDBJ databases">
        <title>Genomic Encyclopedia of Type Strains, Phase IV (KMG-IV): sequencing the most valuable type-strain genomes for metagenomic binning, comparative biology and taxonomic classification.</title>
        <authorList>
            <person name="Goeker M."/>
        </authorList>
    </citation>
    <scope>NUCLEOTIDE SEQUENCE</scope>
    <source>
        <strain evidence="4">DSM 23230</strain>
    </source>
</reference>
<dbReference type="Pfam" id="PF01408">
    <property type="entry name" value="GFO_IDH_MocA"/>
    <property type="match status" value="1"/>
</dbReference>